<proteinExistence type="predicted"/>
<dbReference type="PANTHER" id="PTHR34387">
    <property type="entry name" value="SLR1258 PROTEIN"/>
    <property type="match status" value="1"/>
</dbReference>
<dbReference type="RefSeq" id="WP_344952943.1">
    <property type="nucleotide sequence ID" value="NZ_BAAAZR010000061.1"/>
</dbReference>
<dbReference type="PANTHER" id="PTHR34387:SF1">
    <property type="entry name" value="PERIPLASMIC IMMUNOGENIC PROTEIN"/>
    <property type="match status" value="1"/>
</dbReference>
<feature type="region of interest" description="Disordered" evidence="1">
    <location>
        <begin position="27"/>
        <end position="47"/>
    </location>
</feature>
<evidence type="ECO:0000313" key="3">
    <source>
        <dbReference type="EMBL" id="GAA3844417.1"/>
    </source>
</evidence>
<comment type="caution">
    <text evidence="3">The sequence shown here is derived from an EMBL/GenBank/DDBJ whole genome shotgun (WGS) entry which is preliminary data.</text>
</comment>
<dbReference type="Gene3D" id="3.30.70.2970">
    <property type="entry name" value="Protein of unknown function (DUF541), domain 2"/>
    <property type="match status" value="1"/>
</dbReference>
<organism evidence="3 4">
    <name type="scientific">Sphaerisporangium flaviroseum</name>
    <dbReference type="NCBI Taxonomy" id="509199"/>
    <lineage>
        <taxon>Bacteria</taxon>
        <taxon>Bacillati</taxon>
        <taxon>Actinomycetota</taxon>
        <taxon>Actinomycetes</taxon>
        <taxon>Streptosporangiales</taxon>
        <taxon>Streptosporangiaceae</taxon>
        <taxon>Sphaerisporangium</taxon>
    </lineage>
</organism>
<dbReference type="Gene3D" id="3.30.110.170">
    <property type="entry name" value="Protein of unknown function (DUF541), domain 1"/>
    <property type="match status" value="1"/>
</dbReference>
<keyword evidence="4" id="KW-1185">Reference proteome</keyword>
<dbReference type="Proteomes" id="UP001500888">
    <property type="component" value="Unassembled WGS sequence"/>
</dbReference>
<gene>
    <name evidence="3" type="ORF">GCM10022226_79430</name>
</gene>
<dbReference type="EMBL" id="BAAAZR010000061">
    <property type="protein sequence ID" value="GAA3844417.1"/>
    <property type="molecule type" value="Genomic_DNA"/>
</dbReference>
<protein>
    <submittedName>
        <fullName evidence="3">SIMPL domain-containing protein</fullName>
    </submittedName>
</protein>
<accession>A0ABP7JGD6</accession>
<reference evidence="4" key="1">
    <citation type="journal article" date="2019" name="Int. J. Syst. Evol. Microbiol.">
        <title>The Global Catalogue of Microorganisms (GCM) 10K type strain sequencing project: providing services to taxonomists for standard genome sequencing and annotation.</title>
        <authorList>
            <consortium name="The Broad Institute Genomics Platform"/>
            <consortium name="The Broad Institute Genome Sequencing Center for Infectious Disease"/>
            <person name="Wu L."/>
            <person name="Ma J."/>
        </authorList>
    </citation>
    <scope>NUCLEOTIDE SEQUENCE [LARGE SCALE GENOMIC DNA]</scope>
    <source>
        <strain evidence="4">JCM 16908</strain>
    </source>
</reference>
<feature type="signal peptide" evidence="2">
    <location>
        <begin position="1"/>
        <end position="25"/>
    </location>
</feature>
<sequence length="246" mass="25136">MTKISVVLAATAFVLVGVPAGPALAVAGSSTPASPAATATPAPPSGTAMSELAEAAVSGRGSVRATPDVMHLNVGVEVRREKAGEAFAAVKAAAHKLTEVLLAAGVAGSDLRTNDLSLGAEYEKYPKVVGYRASQGAEVLVRDLSKADAIVDAVAAVGEEVRLNGISFQVSKVAALVRAAREAAYKDALAKARQYAKLTGRRLGRIVKLEEDGDSSPSRFAAAEKTSINPGQGSISVAIRAVYELV</sequence>
<keyword evidence="2" id="KW-0732">Signal</keyword>
<name>A0ABP7JGD6_9ACTN</name>
<evidence type="ECO:0000313" key="4">
    <source>
        <dbReference type="Proteomes" id="UP001500888"/>
    </source>
</evidence>
<evidence type="ECO:0000256" key="1">
    <source>
        <dbReference type="SAM" id="MobiDB-lite"/>
    </source>
</evidence>
<feature type="chain" id="PRO_5047440037" evidence="2">
    <location>
        <begin position="26"/>
        <end position="246"/>
    </location>
</feature>
<dbReference type="InterPro" id="IPR052022">
    <property type="entry name" value="26kDa_periplasmic_antigen"/>
</dbReference>
<evidence type="ECO:0000256" key="2">
    <source>
        <dbReference type="SAM" id="SignalP"/>
    </source>
</evidence>
<dbReference type="InterPro" id="IPR007497">
    <property type="entry name" value="SIMPL/DUF541"/>
</dbReference>
<dbReference type="Pfam" id="PF04402">
    <property type="entry name" value="SIMPL"/>
    <property type="match status" value="1"/>
</dbReference>